<comment type="caution">
    <text evidence="2">The sequence shown here is derived from an EMBL/GenBank/DDBJ whole genome shotgun (WGS) entry which is preliminary data.</text>
</comment>
<organism evidence="2 3">
    <name type="scientific">Roseinatronobacter monicus</name>
    <dbReference type="NCBI Taxonomy" id="393481"/>
    <lineage>
        <taxon>Bacteria</taxon>
        <taxon>Pseudomonadati</taxon>
        <taxon>Pseudomonadota</taxon>
        <taxon>Alphaproteobacteria</taxon>
        <taxon>Rhodobacterales</taxon>
        <taxon>Paracoccaceae</taxon>
        <taxon>Roseinatronobacter</taxon>
    </lineage>
</organism>
<dbReference type="RefSeq" id="WP_142084813.1">
    <property type="nucleotide sequence ID" value="NZ_VFPT01000002.1"/>
</dbReference>
<name>A0A543K5K7_9RHOB</name>
<dbReference type="EMBL" id="VFPT01000002">
    <property type="protein sequence ID" value="TQM90368.1"/>
    <property type="molecule type" value="Genomic_DNA"/>
</dbReference>
<dbReference type="Proteomes" id="UP000320582">
    <property type="component" value="Unassembled WGS sequence"/>
</dbReference>
<proteinExistence type="predicted"/>
<protein>
    <submittedName>
        <fullName evidence="2">Uncharacterized protein</fullName>
    </submittedName>
</protein>
<evidence type="ECO:0000313" key="3">
    <source>
        <dbReference type="Proteomes" id="UP000320582"/>
    </source>
</evidence>
<reference evidence="2 3" key="1">
    <citation type="submission" date="2019-06" db="EMBL/GenBank/DDBJ databases">
        <title>Genomic Encyclopedia of Archaeal and Bacterial Type Strains, Phase II (KMG-II): from individual species to whole genera.</title>
        <authorList>
            <person name="Goeker M."/>
        </authorList>
    </citation>
    <scope>NUCLEOTIDE SEQUENCE [LARGE SCALE GENOMIC DNA]</scope>
    <source>
        <strain evidence="2 3">DSM 18423</strain>
    </source>
</reference>
<keyword evidence="3" id="KW-1185">Reference proteome</keyword>
<sequence>MINKGLRARSPLDFKKPDPEAETVSHAASPADPVRPIAPASSSPRPSETQVPPQKPPLPKSPAQTDKPGLSRRVDLRLDIDADVLATFEAQVADMPAKLRKHVKATIAKSFAKTIKADWKPNTGKSRNQRPYRIVLSLSADVIDQILHTHRNHSLEPETLVLTRYLSPKFSDYIKLSQRAE</sequence>
<evidence type="ECO:0000313" key="2">
    <source>
        <dbReference type="EMBL" id="TQM90368.1"/>
    </source>
</evidence>
<gene>
    <name evidence="2" type="ORF">BD293_3745</name>
</gene>
<feature type="region of interest" description="Disordered" evidence="1">
    <location>
        <begin position="1"/>
        <end position="71"/>
    </location>
</feature>
<feature type="compositionally biased region" description="Basic and acidic residues" evidence="1">
    <location>
        <begin position="10"/>
        <end position="19"/>
    </location>
</feature>
<evidence type="ECO:0000256" key="1">
    <source>
        <dbReference type="SAM" id="MobiDB-lite"/>
    </source>
</evidence>
<feature type="compositionally biased region" description="Low complexity" evidence="1">
    <location>
        <begin position="35"/>
        <end position="47"/>
    </location>
</feature>
<accession>A0A543K5K7</accession>
<dbReference type="AlphaFoldDB" id="A0A543K5K7"/>